<dbReference type="GO" id="GO:0000162">
    <property type="term" value="P:L-tryptophan biosynthetic process"/>
    <property type="evidence" value="ECO:0007669"/>
    <property type="project" value="UniProtKB-UniRule"/>
</dbReference>
<evidence type="ECO:0000313" key="14">
    <source>
        <dbReference type="Proteomes" id="UP001605990"/>
    </source>
</evidence>
<gene>
    <name evidence="9 12" type="primary">trpC</name>
    <name evidence="11" type="ORF">ACGU38_08420</name>
    <name evidence="12" type="ORF">P7W03_29085</name>
</gene>
<evidence type="ECO:0000256" key="8">
    <source>
        <dbReference type="ARBA" id="ARBA00023239"/>
    </source>
</evidence>
<evidence type="ECO:0000256" key="5">
    <source>
        <dbReference type="ARBA" id="ARBA00022793"/>
    </source>
</evidence>
<keyword evidence="5 9" id="KW-0210">Decarboxylase</keyword>
<dbReference type="GO" id="GO:0004640">
    <property type="term" value="F:phosphoribosylanthranilate isomerase activity"/>
    <property type="evidence" value="ECO:0007669"/>
    <property type="project" value="TreeGrafter"/>
</dbReference>
<dbReference type="PANTHER" id="PTHR22854:SF2">
    <property type="entry name" value="INDOLE-3-GLYCEROL-PHOSPHATE SYNTHASE"/>
    <property type="match status" value="1"/>
</dbReference>
<dbReference type="InterPro" id="IPR001468">
    <property type="entry name" value="Indole-3-GlycerolPSynthase_CS"/>
</dbReference>
<evidence type="ECO:0000256" key="6">
    <source>
        <dbReference type="ARBA" id="ARBA00022822"/>
    </source>
</evidence>
<dbReference type="InterPro" id="IPR013798">
    <property type="entry name" value="Indole-3-glycerol_P_synth_dom"/>
</dbReference>
<dbReference type="Gene3D" id="3.20.20.70">
    <property type="entry name" value="Aldolase class I"/>
    <property type="match status" value="1"/>
</dbReference>
<dbReference type="AlphaFoldDB" id="A0AAX3ZR28"/>
<dbReference type="PROSITE" id="PS00614">
    <property type="entry name" value="IGPS"/>
    <property type="match status" value="1"/>
</dbReference>
<keyword evidence="8 9" id="KW-0456">Lyase</keyword>
<comment type="similarity">
    <text evidence="3 9">Belongs to the TrpC family.</text>
</comment>
<feature type="domain" description="Indole-3-glycerol phosphate synthase" evidence="10">
    <location>
        <begin position="6"/>
        <end position="256"/>
    </location>
</feature>
<dbReference type="Proteomes" id="UP001605990">
    <property type="component" value="Unassembled WGS sequence"/>
</dbReference>
<dbReference type="EMBL" id="JBIENY010000126">
    <property type="protein sequence ID" value="MFG6295381.1"/>
    <property type="molecule type" value="Genomic_DNA"/>
</dbReference>
<dbReference type="FunFam" id="3.20.20.70:FF:000024">
    <property type="entry name" value="Indole-3-glycerol phosphate synthase"/>
    <property type="match status" value="1"/>
</dbReference>
<evidence type="ECO:0000256" key="3">
    <source>
        <dbReference type="ARBA" id="ARBA00008737"/>
    </source>
</evidence>
<keyword evidence="4 9" id="KW-0028">Amino-acid biosynthesis</keyword>
<dbReference type="CDD" id="cd00331">
    <property type="entry name" value="IGPS"/>
    <property type="match status" value="1"/>
</dbReference>
<evidence type="ECO:0000256" key="9">
    <source>
        <dbReference type="HAMAP-Rule" id="MF_00134"/>
    </source>
</evidence>
<dbReference type="PANTHER" id="PTHR22854">
    <property type="entry name" value="TRYPTOPHAN BIOSYNTHESIS PROTEIN"/>
    <property type="match status" value="1"/>
</dbReference>
<protein>
    <recommendedName>
        <fullName evidence="9">Indole-3-glycerol phosphate synthase</fullName>
        <shortName evidence="9">IGPS</shortName>
        <ecNumber evidence="9">4.1.1.48</ecNumber>
    </recommendedName>
</protein>
<dbReference type="InterPro" id="IPR011060">
    <property type="entry name" value="RibuloseP-bd_barrel"/>
</dbReference>
<sequence length="258" mass="27031">MSGILDTLVADAELQTRRRRAARPEAELAALAAAAPPARDFAAALRGPGLGVIAEMKPRSPSKGPLTDDYRPAELARAYQEGGAHALSVLTHEAGFGGSPEHLAVARAACDLPVLRKDFITDEYQILEARALGADALLLIVAALSPERLAELLAHTRVHGMAALVEVHDEREVDVALEAGADIIGVNHRDLRDFSIDRTLSARLRGRVGTGRVMVGESGVRGAADARALEGAGVDAVLVGELLMRAGDPGATIKELVG</sequence>
<reference evidence="12" key="1">
    <citation type="submission" date="2023-03" db="EMBL/GenBank/DDBJ databases">
        <title>Borrelidin-producing and root-colonizing Streptomyces rochei is a potent biopesticide for soil-borne oomycete-caused plant diseases.</title>
        <authorList>
            <person name="Zhou D."/>
            <person name="Wang X."/>
            <person name="Navarro-Munoz J.C."/>
            <person name="Li W."/>
            <person name="Li J."/>
            <person name="Jiu M."/>
            <person name="Deng S."/>
            <person name="Ye Y."/>
            <person name="Daly P."/>
            <person name="Wei L."/>
        </authorList>
    </citation>
    <scope>NUCLEOTIDE SEQUENCE</scope>
    <source>
        <strain evidence="12">JK1</strain>
    </source>
</reference>
<dbReference type="SUPFAM" id="SSF51366">
    <property type="entry name" value="Ribulose-phoshate binding barrel"/>
    <property type="match status" value="1"/>
</dbReference>
<dbReference type="Proteomes" id="UP001231701">
    <property type="component" value="Chromosome"/>
</dbReference>
<reference evidence="11 14" key="2">
    <citation type="submission" date="2024-10" db="EMBL/GenBank/DDBJ databases">
        <title>Draft genome assembly of a novel steroid transforming actinomycete isolated from African clawed frog Xenopus laevis.</title>
        <authorList>
            <person name="Bragin E."/>
            <person name="Kollerov V."/>
            <person name="Donova M.V."/>
        </authorList>
    </citation>
    <scope>NUCLEOTIDE SEQUENCE [LARGE SCALE GENOMIC DNA]</scope>
    <source>
        <strain evidence="11 14">MTOC-St3</strain>
    </source>
</reference>
<dbReference type="GeneID" id="90946175"/>
<dbReference type="EMBL" id="CP121271">
    <property type="protein sequence ID" value="WMC89409.1"/>
    <property type="molecule type" value="Genomic_DNA"/>
</dbReference>
<evidence type="ECO:0000259" key="10">
    <source>
        <dbReference type="Pfam" id="PF00218"/>
    </source>
</evidence>
<evidence type="ECO:0000256" key="1">
    <source>
        <dbReference type="ARBA" id="ARBA00001633"/>
    </source>
</evidence>
<dbReference type="RefSeq" id="WP_046248354.1">
    <property type="nucleotide sequence ID" value="NZ_CP121271.1"/>
</dbReference>
<organism evidence="12 13">
    <name type="scientific">Streptomyces rochei</name>
    <name type="common">Streptomyces parvullus</name>
    <dbReference type="NCBI Taxonomy" id="1928"/>
    <lineage>
        <taxon>Bacteria</taxon>
        <taxon>Bacillati</taxon>
        <taxon>Actinomycetota</taxon>
        <taxon>Actinomycetes</taxon>
        <taxon>Kitasatosporales</taxon>
        <taxon>Streptomycetaceae</taxon>
        <taxon>Streptomyces</taxon>
        <taxon>Streptomyces rochei group</taxon>
    </lineage>
</organism>
<dbReference type="NCBIfam" id="NF001377">
    <property type="entry name" value="PRK00278.2-4"/>
    <property type="match status" value="1"/>
</dbReference>
<evidence type="ECO:0000313" key="13">
    <source>
        <dbReference type="Proteomes" id="UP001231701"/>
    </source>
</evidence>
<evidence type="ECO:0000256" key="2">
    <source>
        <dbReference type="ARBA" id="ARBA00004696"/>
    </source>
</evidence>
<dbReference type="GO" id="GO:0004425">
    <property type="term" value="F:indole-3-glycerol-phosphate synthase activity"/>
    <property type="evidence" value="ECO:0007669"/>
    <property type="project" value="UniProtKB-UniRule"/>
</dbReference>
<dbReference type="HAMAP" id="MF_00134_B">
    <property type="entry name" value="IGPS_B"/>
    <property type="match status" value="1"/>
</dbReference>
<dbReference type="InterPro" id="IPR013785">
    <property type="entry name" value="Aldolase_TIM"/>
</dbReference>
<comment type="pathway">
    <text evidence="2 9">Amino-acid biosynthesis; L-tryptophan biosynthesis; L-tryptophan from chorismate: step 4/5.</text>
</comment>
<dbReference type="Pfam" id="PF00218">
    <property type="entry name" value="IGPS"/>
    <property type="match status" value="1"/>
</dbReference>
<name>A0AAX3ZR28_STRRO</name>
<keyword evidence="14" id="KW-1185">Reference proteome</keyword>
<accession>A0AAX3ZR28</accession>
<evidence type="ECO:0000256" key="4">
    <source>
        <dbReference type="ARBA" id="ARBA00022605"/>
    </source>
</evidence>
<dbReference type="EC" id="4.1.1.48" evidence="9"/>
<keyword evidence="6 9" id="KW-0822">Tryptophan biosynthesis</keyword>
<proteinExistence type="inferred from homology"/>
<evidence type="ECO:0000313" key="11">
    <source>
        <dbReference type="EMBL" id="MFG6295381.1"/>
    </source>
</evidence>
<evidence type="ECO:0000313" key="12">
    <source>
        <dbReference type="EMBL" id="WMC89409.1"/>
    </source>
</evidence>
<evidence type="ECO:0000256" key="7">
    <source>
        <dbReference type="ARBA" id="ARBA00023141"/>
    </source>
</evidence>
<dbReference type="InterPro" id="IPR045186">
    <property type="entry name" value="Indole-3-glycerol_P_synth"/>
</dbReference>
<keyword evidence="7 9" id="KW-0057">Aromatic amino acid biosynthesis</keyword>
<comment type="catalytic activity">
    <reaction evidence="1 9">
        <text>1-(2-carboxyphenylamino)-1-deoxy-D-ribulose 5-phosphate + H(+) = (1S,2R)-1-C-(indol-3-yl)glycerol 3-phosphate + CO2 + H2O</text>
        <dbReference type="Rhea" id="RHEA:23476"/>
        <dbReference type="ChEBI" id="CHEBI:15377"/>
        <dbReference type="ChEBI" id="CHEBI:15378"/>
        <dbReference type="ChEBI" id="CHEBI:16526"/>
        <dbReference type="ChEBI" id="CHEBI:58613"/>
        <dbReference type="ChEBI" id="CHEBI:58866"/>
        <dbReference type="EC" id="4.1.1.48"/>
    </reaction>
</comment>